<name>A0A7J7KNZ3_BUGNE</name>
<reference evidence="2" key="1">
    <citation type="submission" date="2020-06" db="EMBL/GenBank/DDBJ databases">
        <title>Draft genome of Bugula neritina, a colonial animal packing powerful symbionts and potential medicines.</title>
        <authorList>
            <person name="Rayko M."/>
        </authorList>
    </citation>
    <scope>NUCLEOTIDE SEQUENCE [LARGE SCALE GENOMIC DNA]</scope>
    <source>
        <strain evidence="2">Kwan_BN1</strain>
    </source>
</reference>
<keyword evidence="3" id="KW-1185">Reference proteome</keyword>
<protein>
    <submittedName>
        <fullName evidence="2">Uncharacterized protein</fullName>
    </submittedName>
</protein>
<dbReference type="AlphaFoldDB" id="A0A7J7KNZ3"/>
<comment type="caution">
    <text evidence="2">The sequence shown here is derived from an EMBL/GenBank/DDBJ whole genome shotgun (WGS) entry which is preliminary data.</text>
</comment>
<organism evidence="2 3">
    <name type="scientific">Bugula neritina</name>
    <name type="common">Brown bryozoan</name>
    <name type="synonym">Sertularia neritina</name>
    <dbReference type="NCBI Taxonomy" id="10212"/>
    <lineage>
        <taxon>Eukaryota</taxon>
        <taxon>Metazoa</taxon>
        <taxon>Spiralia</taxon>
        <taxon>Lophotrochozoa</taxon>
        <taxon>Bryozoa</taxon>
        <taxon>Gymnolaemata</taxon>
        <taxon>Cheilostomatida</taxon>
        <taxon>Flustrina</taxon>
        <taxon>Buguloidea</taxon>
        <taxon>Bugulidae</taxon>
        <taxon>Bugula</taxon>
    </lineage>
</organism>
<feature type="signal peptide" evidence="1">
    <location>
        <begin position="1"/>
        <end position="19"/>
    </location>
</feature>
<evidence type="ECO:0000313" key="3">
    <source>
        <dbReference type="Proteomes" id="UP000593567"/>
    </source>
</evidence>
<proteinExistence type="predicted"/>
<dbReference type="EMBL" id="VXIV02000207">
    <property type="protein sequence ID" value="KAF6039825.1"/>
    <property type="molecule type" value="Genomic_DNA"/>
</dbReference>
<accession>A0A7J7KNZ3</accession>
<keyword evidence="1" id="KW-0732">Signal</keyword>
<feature type="chain" id="PRO_5029665491" evidence="1">
    <location>
        <begin position="20"/>
        <end position="92"/>
    </location>
</feature>
<sequence>MAVINWLSFVLLIPLSCVACCGTCNRTPNNGTIGQTTVITAGPPGYMNSPPHNPYSVPMQQYPPAAPAYAAAMPQYSGYPQQTEAGQTPQKY</sequence>
<dbReference type="Proteomes" id="UP000593567">
    <property type="component" value="Unassembled WGS sequence"/>
</dbReference>
<gene>
    <name evidence="2" type="ORF">EB796_001861</name>
</gene>
<evidence type="ECO:0000313" key="2">
    <source>
        <dbReference type="EMBL" id="KAF6039825.1"/>
    </source>
</evidence>
<evidence type="ECO:0000256" key="1">
    <source>
        <dbReference type="SAM" id="SignalP"/>
    </source>
</evidence>